<dbReference type="InterPro" id="IPR050736">
    <property type="entry name" value="Sensor_HK_Regulatory"/>
</dbReference>
<dbReference type="Gene3D" id="2.60.40.2380">
    <property type="match status" value="1"/>
</dbReference>
<dbReference type="Pfam" id="PF00512">
    <property type="entry name" value="HisKA"/>
    <property type="match status" value="1"/>
</dbReference>
<feature type="transmembrane region" description="Helical" evidence="7">
    <location>
        <begin position="227"/>
        <end position="250"/>
    </location>
</feature>
<dbReference type="Proteomes" id="UP000294664">
    <property type="component" value="Unassembled WGS sequence"/>
</dbReference>
<evidence type="ECO:0000313" key="9">
    <source>
        <dbReference type="EMBL" id="TCT05588.1"/>
    </source>
</evidence>
<evidence type="ECO:0000313" key="10">
    <source>
        <dbReference type="Proteomes" id="UP000294664"/>
    </source>
</evidence>
<evidence type="ECO:0000256" key="1">
    <source>
        <dbReference type="ARBA" id="ARBA00000085"/>
    </source>
</evidence>
<gene>
    <name evidence="9" type="ORF">EDC64_104145</name>
</gene>
<comment type="catalytic activity">
    <reaction evidence="1">
        <text>ATP + protein L-histidine = ADP + protein N-phospho-L-histidine.</text>
        <dbReference type="EC" id="2.7.13.3"/>
    </reaction>
</comment>
<dbReference type="SUPFAM" id="SSF55874">
    <property type="entry name" value="ATPase domain of HSP90 chaperone/DNA topoisomerase II/histidine kinase"/>
    <property type="match status" value="1"/>
</dbReference>
<evidence type="ECO:0000256" key="6">
    <source>
        <dbReference type="ARBA" id="ARBA00023012"/>
    </source>
</evidence>
<organism evidence="9 10">
    <name type="scientific">Aquabacter spiritensis</name>
    <dbReference type="NCBI Taxonomy" id="933073"/>
    <lineage>
        <taxon>Bacteria</taxon>
        <taxon>Pseudomonadati</taxon>
        <taxon>Pseudomonadota</taxon>
        <taxon>Alphaproteobacteria</taxon>
        <taxon>Hyphomicrobiales</taxon>
        <taxon>Xanthobacteraceae</taxon>
        <taxon>Aquabacter</taxon>
    </lineage>
</organism>
<feature type="transmembrane region" description="Helical" evidence="7">
    <location>
        <begin position="196"/>
        <end position="220"/>
    </location>
</feature>
<dbReference type="PANTHER" id="PTHR43711">
    <property type="entry name" value="TWO-COMPONENT HISTIDINE KINASE"/>
    <property type="match status" value="1"/>
</dbReference>
<evidence type="ECO:0000256" key="2">
    <source>
        <dbReference type="ARBA" id="ARBA00012438"/>
    </source>
</evidence>
<dbReference type="InterPro" id="IPR004358">
    <property type="entry name" value="Sig_transdc_His_kin-like_C"/>
</dbReference>
<accession>A0A4V2UY10</accession>
<evidence type="ECO:0000256" key="7">
    <source>
        <dbReference type="SAM" id="Phobius"/>
    </source>
</evidence>
<dbReference type="InterPro" id="IPR036097">
    <property type="entry name" value="HisK_dim/P_sf"/>
</dbReference>
<comment type="caution">
    <text evidence="9">The sequence shown here is derived from an EMBL/GenBank/DDBJ whole genome shotgun (WGS) entry which is preliminary data.</text>
</comment>
<sequence length="689" mass="74309">MLIRATATGLPARLLAAAFLFLVLMAGGGAAATLDLAARDSGVPLAGHISVYHDPSGTMTFDEARADAGRFHPIEGNFNVGYSPQGAWWLHVSVMPEPGQGGIWYLAINARFTDMIQVHAPDRGEDGTRHIAHKTTGALFPPQSRDLLTNTYVVRVFLPEGEETDLFLRLSGARSLSAQPVLWRLPDFVEHLTLNVLIIAIAIGAAGITSIGALIFGLWLRSPPFAWYGAYVGATALNFLANAGFLALILDPLPPFAVLRLQGAIGCLGIFISAFMVRSIFCPPGRHPFVRLWLSTFGVAGAAGMAFSVFGHYGLIAPALMVSILVTSLIVPILAAARMVRGEAAGLWYFIGFTSYAAATWWFALVVFGLLPIGWIIEWGYQTIGLLHMAAIFAGMASALRAGARERRLLQGQLLRASQENAAALERAVERRTAELRREVGAREQAEAALRVALREQRNFLVMVSHEFRTPLATMRAAIAIIVRGSAGLDAQLRREGEKIVRALTRLTSLIDTFLAEEWIDRAAMRAERASVDVAALAVDICREQAAQGERTIETAGLRHATIEADPVLLRTLIENLVSNALKYSDGDVRLDIGARDTGIVLRVSDAGAGIVPEEQEAIFERYYRSPTRKLKPGAGIGLHIAKRVVEMHRGSISVTSSLGAGSTFEVWLPERAAAEPASPSPLVPAPGD</sequence>
<dbReference type="InterPro" id="IPR036890">
    <property type="entry name" value="HATPase_C_sf"/>
</dbReference>
<reference evidence="9 10" key="1">
    <citation type="submission" date="2019-03" db="EMBL/GenBank/DDBJ databases">
        <title>Genomic Encyclopedia of Type Strains, Phase IV (KMG-IV): sequencing the most valuable type-strain genomes for metagenomic binning, comparative biology and taxonomic classification.</title>
        <authorList>
            <person name="Goeker M."/>
        </authorList>
    </citation>
    <scope>NUCLEOTIDE SEQUENCE [LARGE SCALE GENOMIC DNA]</scope>
    <source>
        <strain evidence="9 10">DSM 9035</strain>
    </source>
</reference>
<dbReference type="SMART" id="SM00387">
    <property type="entry name" value="HATPase_c"/>
    <property type="match status" value="1"/>
</dbReference>
<evidence type="ECO:0000259" key="8">
    <source>
        <dbReference type="PROSITE" id="PS50109"/>
    </source>
</evidence>
<keyword evidence="10" id="KW-1185">Reference proteome</keyword>
<dbReference type="EC" id="2.7.13.3" evidence="2"/>
<dbReference type="InterPro" id="IPR003594">
    <property type="entry name" value="HATPase_dom"/>
</dbReference>
<dbReference type="Pfam" id="PF07696">
    <property type="entry name" value="7TMR-DISMED2"/>
    <property type="match status" value="1"/>
</dbReference>
<evidence type="ECO:0000256" key="4">
    <source>
        <dbReference type="ARBA" id="ARBA00022679"/>
    </source>
</evidence>
<dbReference type="Gene3D" id="1.10.287.130">
    <property type="match status" value="1"/>
</dbReference>
<protein>
    <recommendedName>
        <fullName evidence="2">histidine kinase</fullName>
        <ecNumber evidence="2">2.7.13.3</ecNumber>
    </recommendedName>
</protein>
<dbReference type="EMBL" id="SMAI01000004">
    <property type="protein sequence ID" value="TCT05588.1"/>
    <property type="molecule type" value="Genomic_DNA"/>
</dbReference>
<feature type="transmembrane region" description="Helical" evidence="7">
    <location>
        <begin position="289"/>
        <end position="310"/>
    </location>
</feature>
<dbReference type="GO" id="GO:0000155">
    <property type="term" value="F:phosphorelay sensor kinase activity"/>
    <property type="evidence" value="ECO:0007669"/>
    <property type="project" value="InterPro"/>
</dbReference>
<dbReference type="Gene3D" id="3.30.565.10">
    <property type="entry name" value="Histidine kinase-like ATPase, C-terminal domain"/>
    <property type="match status" value="1"/>
</dbReference>
<dbReference type="SMART" id="SM00388">
    <property type="entry name" value="HisKA"/>
    <property type="match status" value="1"/>
</dbReference>
<dbReference type="SUPFAM" id="SSF47384">
    <property type="entry name" value="Homodimeric domain of signal transducing histidine kinase"/>
    <property type="match status" value="1"/>
</dbReference>
<dbReference type="Pfam" id="PF02518">
    <property type="entry name" value="HATPase_c"/>
    <property type="match status" value="1"/>
</dbReference>
<keyword evidence="6" id="KW-0902">Two-component regulatory system</keyword>
<evidence type="ECO:0000256" key="3">
    <source>
        <dbReference type="ARBA" id="ARBA00022553"/>
    </source>
</evidence>
<evidence type="ECO:0000256" key="5">
    <source>
        <dbReference type="ARBA" id="ARBA00022777"/>
    </source>
</evidence>
<feature type="transmembrane region" description="Helical" evidence="7">
    <location>
        <begin position="316"/>
        <end position="335"/>
    </location>
</feature>
<keyword evidence="7" id="KW-0812">Transmembrane</keyword>
<keyword evidence="7" id="KW-0472">Membrane</keyword>
<dbReference type="InterPro" id="IPR011622">
    <property type="entry name" value="7TMR_DISM_rcpt_extracell_dom2"/>
</dbReference>
<dbReference type="OrthoDB" id="9806130at2"/>
<dbReference type="Pfam" id="PF07695">
    <property type="entry name" value="7TMR-DISM_7TM"/>
    <property type="match status" value="1"/>
</dbReference>
<dbReference type="CDD" id="cd00082">
    <property type="entry name" value="HisKA"/>
    <property type="match status" value="1"/>
</dbReference>
<name>A0A4V2UY10_9HYPH</name>
<dbReference type="InterPro" id="IPR005467">
    <property type="entry name" value="His_kinase_dom"/>
</dbReference>
<dbReference type="InterPro" id="IPR003661">
    <property type="entry name" value="HisK_dim/P_dom"/>
</dbReference>
<feature type="transmembrane region" description="Helical" evidence="7">
    <location>
        <begin position="379"/>
        <end position="400"/>
    </location>
</feature>
<dbReference type="InterPro" id="IPR011623">
    <property type="entry name" value="7TMR_DISM_rcpt_extracell_dom1"/>
</dbReference>
<proteinExistence type="predicted"/>
<feature type="transmembrane region" description="Helical" evidence="7">
    <location>
        <begin position="347"/>
        <end position="373"/>
    </location>
</feature>
<dbReference type="PRINTS" id="PR00344">
    <property type="entry name" value="BCTRLSENSOR"/>
</dbReference>
<feature type="domain" description="Histidine kinase" evidence="8">
    <location>
        <begin position="463"/>
        <end position="673"/>
    </location>
</feature>
<keyword evidence="4" id="KW-0808">Transferase</keyword>
<dbReference type="PANTHER" id="PTHR43711:SF1">
    <property type="entry name" value="HISTIDINE KINASE 1"/>
    <property type="match status" value="1"/>
</dbReference>
<keyword evidence="3" id="KW-0597">Phosphoprotein</keyword>
<dbReference type="PROSITE" id="PS50109">
    <property type="entry name" value="HIS_KIN"/>
    <property type="match status" value="1"/>
</dbReference>
<feature type="transmembrane region" description="Helical" evidence="7">
    <location>
        <begin position="256"/>
        <end position="277"/>
    </location>
</feature>
<keyword evidence="7" id="KW-1133">Transmembrane helix</keyword>
<keyword evidence="5 9" id="KW-0418">Kinase</keyword>
<dbReference type="AlphaFoldDB" id="A0A4V2UY10"/>